<organism evidence="1 2">
    <name type="scientific">Streptomyces nanshensis</name>
    <dbReference type="NCBI Taxonomy" id="518642"/>
    <lineage>
        <taxon>Bacteria</taxon>
        <taxon>Bacillati</taxon>
        <taxon>Actinomycetota</taxon>
        <taxon>Actinomycetes</taxon>
        <taxon>Kitasatosporales</taxon>
        <taxon>Streptomycetaceae</taxon>
        <taxon>Streptomyces</taxon>
    </lineage>
</organism>
<dbReference type="RefSeq" id="WP_070018743.1">
    <property type="nucleotide sequence ID" value="NZ_LJGW01000377.1"/>
</dbReference>
<reference evidence="1 2" key="1">
    <citation type="journal article" date="2016" name="Front. Microbiol.">
        <title>Comparative Genomics Analysis of Streptomyces Species Reveals Their Adaptation to the Marine Environment and Their Diversity at the Genomic Level.</title>
        <authorList>
            <person name="Tian X."/>
            <person name="Zhang Z."/>
            <person name="Yang T."/>
            <person name="Chen M."/>
            <person name="Li J."/>
            <person name="Chen F."/>
            <person name="Yang J."/>
            <person name="Li W."/>
            <person name="Zhang B."/>
            <person name="Zhang Z."/>
            <person name="Wu J."/>
            <person name="Zhang C."/>
            <person name="Long L."/>
            <person name="Xiao J."/>
        </authorList>
    </citation>
    <scope>NUCLEOTIDE SEQUENCE [LARGE SCALE GENOMIC DNA]</scope>
    <source>
        <strain evidence="1 2">SCSIO 10429</strain>
    </source>
</reference>
<proteinExistence type="predicted"/>
<dbReference type="EMBL" id="LJGW01000377">
    <property type="protein sequence ID" value="OEV09263.1"/>
    <property type="molecule type" value="Genomic_DNA"/>
</dbReference>
<dbReference type="Proteomes" id="UP000176005">
    <property type="component" value="Unassembled WGS sequence"/>
</dbReference>
<comment type="caution">
    <text evidence="1">The sequence shown here is derived from an EMBL/GenBank/DDBJ whole genome shotgun (WGS) entry which is preliminary data.</text>
</comment>
<name>A0A1E7KZN5_9ACTN</name>
<evidence type="ECO:0000313" key="1">
    <source>
        <dbReference type="EMBL" id="OEV09263.1"/>
    </source>
</evidence>
<accession>A0A1E7KZN5</accession>
<dbReference type="AlphaFoldDB" id="A0A1E7KZN5"/>
<gene>
    <name evidence="1" type="ORF">AN218_22675</name>
</gene>
<protein>
    <submittedName>
        <fullName evidence="1">Uncharacterized protein</fullName>
    </submittedName>
</protein>
<evidence type="ECO:0000313" key="2">
    <source>
        <dbReference type="Proteomes" id="UP000176005"/>
    </source>
</evidence>
<keyword evidence="2" id="KW-1185">Reference proteome</keyword>
<sequence length="147" mass="16288">MSAISLTTYGNCRGRHRRSARTPAPDQTWKDIAVAAEDARHALVARAPRQQSAATAGQIAWNHLVQGRFLLKEHSRTYIGAGGSPLGRLRRRLTTRRCLKAFDEALVYAGSARDGHDLPSLPLLFQFTGQLPEIERNLSDRTVLAFP</sequence>